<dbReference type="GeneID" id="63913812"/>
<dbReference type="GO" id="GO:0006351">
    <property type="term" value="P:DNA-templated transcription"/>
    <property type="evidence" value="ECO:0007669"/>
    <property type="project" value="InterPro"/>
</dbReference>
<dbReference type="GO" id="GO:0003677">
    <property type="term" value="F:DNA binding"/>
    <property type="evidence" value="ECO:0007669"/>
    <property type="project" value="InterPro"/>
</dbReference>
<dbReference type="SUPFAM" id="SSF57701">
    <property type="entry name" value="Zn2/Cys6 DNA-binding domain"/>
    <property type="match status" value="2"/>
</dbReference>
<keyword evidence="2" id="KW-0479">Metal-binding</keyword>
<evidence type="ECO:0000256" key="3">
    <source>
        <dbReference type="ARBA" id="ARBA00023015"/>
    </source>
</evidence>
<evidence type="ECO:0000259" key="6">
    <source>
        <dbReference type="PROSITE" id="PS50048"/>
    </source>
</evidence>
<evidence type="ECO:0000256" key="2">
    <source>
        <dbReference type="ARBA" id="ARBA00022723"/>
    </source>
</evidence>
<evidence type="ECO:0000313" key="7">
    <source>
        <dbReference type="EMBL" id="KEQ65649.1"/>
    </source>
</evidence>
<dbReference type="Proteomes" id="UP000030672">
    <property type="component" value="Unassembled WGS sequence"/>
</dbReference>
<dbReference type="InterPro" id="IPR001138">
    <property type="entry name" value="Zn2Cys6_DnaBD"/>
</dbReference>
<feature type="domain" description="Zn(2)-C6 fungal-type" evidence="6">
    <location>
        <begin position="87"/>
        <end position="116"/>
    </location>
</feature>
<protein>
    <recommendedName>
        <fullName evidence="6">Zn(2)-C6 fungal-type domain-containing protein</fullName>
    </recommendedName>
</protein>
<dbReference type="Pfam" id="PF04082">
    <property type="entry name" value="Fungal_trans"/>
    <property type="match status" value="1"/>
</dbReference>
<dbReference type="CDD" id="cd00067">
    <property type="entry name" value="GAL4"/>
    <property type="match status" value="1"/>
</dbReference>
<dbReference type="EMBL" id="KL584826">
    <property type="protein sequence ID" value="KEQ65649.1"/>
    <property type="molecule type" value="Genomic_DNA"/>
</dbReference>
<dbReference type="Pfam" id="PF00172">
    <property type="entry name" value="Zn_clus"/>
    <property type="match status" value="1"/>
</dbReference>
<dbReference type="SMART" id="SM00066">
    <property type="entry name" value="GAL4"/>
    <property type="match status" value="2"/>
</dbReference>
<comment type="subcellular location">
    <subcellularLocation>
        <location evidence="1">Nucleus</location>
    </subcellularLocation>
</comment>
<dbReference type="PROSITE" id="PS50048">
    <property type="entry name" value="ZN2_CY6_FUNGAL_2"/>
    <property type="match status" value="2"/>
</dbReference>
<dbReference type="SMART" id="SM00906">
    <property type="entry name" value="Fungal_trans"/>
    <property type="match status" value="1"/>
</dbReference>
<dbReference type="RefSeq" id="XP_040882672.1">
    <property type="nucleotide sequence ID" value="XM_041020439.1"/>
</dbReference>
<organism evidence="7 8">
    <name type="scientific">Aureobasidium melanogenum (strain CBS 110374)</name>
    <name type="common">Aureobasidium pullulans var. melanogenum</name>
    <dbReference type="NCBI Taxonomy" id="1043003"/>
    <lineage>
        <taxon>Eukaryota</taxon>
        <taxon>Fungi</taxon>
        <taxon>Dikarya</taxon>
        <taxon>Ascomycota</taxon>
        <taxon>Pezizomycotina</taxon>
        <taxon>Dothideomycetes</taxon>
        <taxon>Dothideomycetidae</taxon>
        <taxon>Dothideales</taxon>
        <taxon>Saccotheciaceae</taxon>
        <taxon>Aureobasidium</taxon>
    </lineage>
</organism>
<dbReference type="CDD" id="cd12148">
    <property type="entry name" value="fungal_TF_MHR"/>
    <property type="match status" value="1"/>
</dbReference>
<dbReference type="STRING" id="1043003.A0A074W2A3"/>
<dbReference type="GO" id="GO:0005634">
    <property type="term" value="C:nucleus"/>
    <property type="evidence" value="ECO:0007669"/>
    <property type="project" value="UniProtKB-SubCell"/>
</dbReference>
<name>A0A074W2A3_AURM1</name>
<dbReference type="AlphaFoldDB" id="A0A074W2A3"/>
<dbReference type="PANTHER" id="PTHR47338">
    <property type="entry name" value="ZN(II)2CYS6 TRANSCRIPTION FACTOR (EUROFUNG)-RELATED"/>
    <property type="match status" value="1"/>
</dbReference>
<dbReference type="Gene3D" id="4.10.240.10">
    <property type="entry name" value="Zn(2)-C6 fungal-type DNA-binding domain"/>
    <property type="match status" value="1"/>
</dbReference>
<keyword evidence="4" id="KW-0804">Transcription</keyword>
<evidence type="ECO:0000256" key="5">
    <source>
        <dbReference type="ARBA" id="ARBA00023242"/>
    </source>
</evidence>
<sequence length="643" mass="72816">MSTDQTPAESGRTLDATSTASVGCVECRTRRLHCETDAANPRQACGSCVRNGYICSNITNTATAPRPRATPRNRVQKAKDRAPKRVACDWCRRQKVRCSGEKPCSACAIRDQSCVYPRRQLDDGNHNWETSLPRYDVPGHNQIHDLPSSTLQPGQIYQAPAPMARQPVPDLVSEAIKRDYYLDLDREVIAEYIEAFFRFVYPVGCMSFLHQPTFLRQWHTHTVNVSLLKVVCGCALRVLSTTQEDNERAARWMHEAEFDAFRNLGDLTIPRLQALTLLAFFEFTYHVHSTKALMLLGLAARLAFAKRLNYEDSTLSVVEQESRRRLMWSIFVLDKFCSGGVDELILVPAENMQIRLPTIERAFGFGQRTDTEVLRPQIEEGVPVSNAKGMDESAYTIRLLDLLRNKIHKFTKRVLSTDESLYTSAQEFLRLDSAIDAIEQQIPTDIRWDKAHLRQRMYAPGLSSYIMLHTWRLQCKLDLHRLTVSGTKECISEVALRNTPLSFAQNMRLKCLSHAIELTKMWAEVLDLGLAKPVHDAAISGCAHQCAKILTLIPDQIGYSAPGQENRVGAVLVCQMMIEPLKDIYPKAKILYDDVCHMRAKLNTAPIAEPPNVIQHMNEHAMGNMMQANDEDQVRTLLNQYNA</sequence>
<dbReference type="HOGENOM" id="CLU_506195_0_0_1"/>
<reference evidence="7 8" key="1">
    <citation type="journal article" date="2014" name="BMC Genomics">
        <title>Genome sequencing of four Aureobasidium pullulans varieties: biotechnological potential, stress tolerance, and description of new species.</title>
        <authorList>
            <person name="Gostin Ar C."/>
            <person name="Ohm R.A."/>
            <person name="Kogej T."/>
            <person name="Sonjak S."/>
            <person name="Turk M."/>
            <person name="Zajc J."/>
            <person name="Zalar P."/>
            <person name="Grube M."/>
            <person name="Sun H."/>
            <person name="Han J."/>
            <person name="Sharma A."/>
            <person name="Chiniquy J."/>
            <person name="Ngan C.Y."/>
            <person name="Lipzen A."/>
            <person name="Barry K."/>
            <person name="Grigoriev I.V."/>
            <person name="Gunde-Cimerman N."/>
        </authorList>
    </citation>
    <scope>NUCLEOTIDE SEQUENCE [LARGE SCALE GENOMIC DNA]</scope>
    <source>
        <strain evidence="7 8">CBS 110374</strain>
    </source>
</reference>
<keyword evidence="8" id="KW-1185">Reference proteome</keyword>
<evidence type="ECO:0000256" key="4">
    <source>
        <dbReference type="ARBA" id="ARBA00023163"/>
    </source>
</evidence>
<dbReference type="InterPro" id="IPR007219">
    <property type="entry name" value="XnlR_reg_dom"/>
</dbReference>
<keyword evidence="3" id="KW-0805">Transcription regulation</keyword>
<evidence type="ECO:0000256" key="1">
    <source>
        <dbReference type="ARBA" id="ARBA00004123"/>
    </source>
</evidence>
<dbReference type="InterPro" id="IPR036864">
    <property type="entry name" value="Zn2-C6_fun-type_DNA-bd_sf"/>
</dbReference>
<dbReference type="PROSITE" id="PS00463">
    <property type="entry name" value="ZN2_CY6_FUNGAL_1"/>
    <property type="match status" value="2"/>
</dbReference>
<dbReference type="InterPro" id="IPR050815">
    <property type="entry name" value="TF_fung"/>
</dbReference>
<dbReference type="PANTHER" id="PTHR47338:SF7">
    <property type="entry name" value="ZN(II)2CYS6 TRANSCRIPTION FACTOR (EUROFUNG)"/>
    <property type="match status" value="1"/>
</dbReference>
<accession>A0A074W2A3</accession>
<gene>
    <name evidence="7" type="ORF">M437DRAFT_41777</name>
</gene>
<evidence type="ECO:0000313" key="8">
    <source>
        <dbReference type="Proteomes" id="UP000030672"/>
    </source>
</evidence>
<dbReference type="GO" id="GO:0000981">
    <property type="term" value="F:DNA-binding transcription factor activity, RNA polymerase II-specific"/>
    <property type="evidence" value="ECO:0007669"/>
    <property type="project" value="InterPro"/>
</dbReference>
<dbReference type="GO" id="GO:0008270">
    <property type="term" value="F:zinc ion binding"/>
    <property type="evidence" value="ECO:0007669"/>
    <property type="project" value="InterPro"/>
</dbReference>
<proteinExistence type="predicted"/>
<feature type="domain" description="Zn(2)-C6 fungal-type" evidence="6">
    <location>
        <begin position="23"/>
        <end position="57"/>
    </location>
</feature>
<keyword evidence="5" id="KW-0539">Nucleus</keyword>